<dbReference type="EMBL" id="MGGE01000046">
    <property type="protein sequence ID" value="OGM20275.1"/>
    <property type="molecule type" value="Genomic_DNA"/>
</dbReference>
<comment type="caution">
    <text evidence="10">The sequence shown here is derived from an EMBL/GenBank/DDBJ whole genome shotgun (WGS) entry which is preliminary data.</text>
</comment>
<keyword evidence="5" id="KW-0067">ATP-binding</keyword>
<gene>
    <name evidence="10" type="ORF">A2714_05260</name>
</gene>
<sequence>MKYTAKAPANIAFIKYWGKRDEKLRIPLNGSISMNLSGVFTLTSVEFDKSLKEDQVWIDKKLERKKEKERVVNHLDIIRKLAGIPTKASVNSENNFPKGTGIASSASGFAALTLGAASAVGLSLSEKKLSLLARLGSGSACRSIPDGFVEWKAGNSDGTSYARTLYPPDYWDIRDLIIVVGQKGKKVSSTEGHTLAESSPFFKSRISGMGSKIREIKKALKDKDFSKLGHIIEEEAINMHTVMMTSNPPLFYWLPETLETILSIQYWRSQGLEIYFTIDAGPNIHVICEGKSSEKVIKKLRSLRKIRNIIENKPSIGARIIN</sequence>
<comment type="similarity">
    <text evidence="1">Belongs to the diphosphomevalonate decarboxylase family.</text>
</comment>
<evidence type="ECO:0000259" key="8">
    <source>
        <dbReference type="Pfam" id="PF18376"/>
    </source>
</evidence>
<dbReference type="AlphaFoldDB" id="A0A1F7Y168"/>
<dbReference type="InterPro" id="IPR041431">
    <property type="entry name" value="Mvd1_C"/>
</dbReference>
<dbReference type="EC" id="4.1.1.33" evidence="2"/>
<reference evidence="10 11" key="1">
    <citation type="journal article" date="2016" name="Nat. Commun.">
        <title>Thousands of microbial genomes shed light on interconnected biogeochemical processes in an aquifer system.</title>
        <authorList>
            <person name="Anantharaman K."/>
            <person name="Brown C.T."/>
            <person name="Hug L.A."/>
            <person name="Sharon I."/>
            <person name="Castelle C.J."/>
            <person name="Probst A.J."/>
            <person name="Thomas B.C."/>
            <person name="Singh A."/>
            <person name="Wilkins M.J."/>
            <person name="Karaoz U."/>
            <person name="Brodie E.L."/>
            <person name="Williams K.H."/>
            <person name="Hubbard S.S."/>
            <person name="Banfield J.F."/>
        </authorList>
    </citation>
    <scope>NUCLEOTIDE SEQUENCE [LARGE SCALE GENOMIC DNA]</scope>
</reference>
<evidence type="ECO:0000256" key="7">
    <source>
        <dbReference type="ARBA" id="ARBA00023239"/>
    </source>
</evidence>
<proteinExistence type="inferred from homology"/>
<dbReference type="Gene3D" id="3.30.70.890">
    <property type="entry name" value="GHMP kinase, C-terminal domain"/>
    <property type="match status" value="1"/>
</dbReference>
<dbReference type="InterPro" id="IPR020568">
    <property type="entry name" value="Ribosomal_Su5_D2-typ_SF"/>
</dbReference>
<dbReference type="InterPro" id="IPR036554">
    <property type="entry name" value="GHMP_kinase_C_sf"/>
</dbReference>
<evidence type="ECO:0000256" key="1">
    <source>
        <dbReference type="ARBA" id="ARBA00008831"/>
    </source>
</evidence>
<dbReference type="InterPro" id="IPR029765">
    <property type="entry name" value="Mev_diP_decarb"/>
</dbReference>
<evidence type="ECO:0000256" key="3">
    <source>
        <dbReference type="ARBA" id="ARBA00022516"/>
    </source>
</evidence>
<evidence type="ECO:0000313" key="11">
    <source>
        <dbReference type="Proteomes" id="UP000178419"/>
    </source>
</evidence>
<evidence type="ECO:0000256" key="2">
    <source>
        <dbReference type="ARBA" id="ARBA00012296"/>
    </source>
</evidence>
<dbReference type="Pfam" id="PF22700">
    <property type="entry name" value="MVD-like_N"/>
    <property type="match status" value="1"/>
</dbReference>
<dbReference type="SUPFAM" id="SSF55060">
    <property type="entry name" value="GHMP Kinase, C-terminal domain"/>
    <property type="match status" value="1"/>
</dbReference>
<keyword evidence="4" id="KW-0547">Nucleotide-binding</keyword>
<dbReference type="FunFam" id="3.30.230.10:FF:000072">
    <property type="entry name" value="Diphosphomevalonate decarboxylase"/>
    <property type="match status" value="1"/>
</dbReference>
<evidence type="ECO:0000256" key="4">
    <source>
        <dbReference type="ARBA" id="ARBA00022741"/>
    </source>
</evidence>
<feature type="domain" description="Mvd1 C-terminal" evidence="8">
    <location>
        <begin position="176"/>
        <end position="306"/>
    </location>
</feature>
<organism evidence="10 11">
    <name type="scientific">Candidatus Woesebacteria bacterium RIFCSPHIGHO2_01_FULL_38_9</name>
    <dbReference type="NCBI Taxonomy" id="1802492"/>
    <lineage>
        <taxon>Bacteria</taxon>
        <taxon>Candidatus Woeseibacteriota</taxon>
    </lineage>
</organism>
<evidence type="ECO:0000256" key="5">
    <source>
        <dbReference type="ARBA" id="ARBA00022840"/>
    </source>
</evidence>
<dbReference type="InterPro" id="IPR014721">
    <property type="entry name" value="Ribsml_uS5_D2-typ_fold_subgr"/>
</dbReference>
<keyword evidence="3" id="KW-0444">Lipid biosynthesis</keyword>
<dbReference type="Pfam" id="PF18376">
    <property type="entry name" value="MDD_C"/>
    <property type="match status" value="1"/>
</dbReference>
<dbReference type="Gene3D" id="3.30.230.10">
    <property type="match status" value="1"/>
</dbReference>
<dbReference type="NCBIfam" id="TIGR01240">
    <property type="entry name" value="mevDPdecarb"/>
    <property type="match status" value="1"/>
</dbReference>
<dbReference type="SUPFAM" id="SSF54211">
    <property type="entry name" value="Ribosomal protein S5 domain 2-like"/>
    <property type="match status" value="1"/>
</dbReference>
<dbReference type="GO" id="GO:0005524">
    <property type="term" value="F:ATP binding"/>
    <property type="evidence" value="ECO:0007669"/>
    <property type="project" value="UniProtKB-KW"/>
</dbReference>
<keyword evidence="7" id="KW-0456">Lyase</keyword>
<evidence type="ECO:0000259" key="9">
    <source>
        <dbReference type="Pfam" id="PF22700"/>
    </source>
</evidence>
<protein>
    <recommendedName>
        <fullName evidence="2">diphosphomevalonate decarboxylase</fullName>
        <ecNumber evidence="2">4.1.1.33</ecNumber>
    </recommendedName>
</protein>
<dbReference type="PANTHER" id="PTHR10977:SF3">
    <property type="entry name" value="DIPHOSPHOMEVALONATE DECARBOXYLASE"/>
    <property type="match status" value="1"/>
</dbReference>
<dbReference type="GO" id="GO:0004163">
    <property type="term" value="F:diphosphomevalonate decarboxylase activity"/>
    <property type="evidence" value="ECO:0007669"/>
    <property type="project" value="UniProtKB-EC"/>
</dbReference>
<evidence type="ECO:0000313" key="10">
    <source>
        <dbReference type="EMBL" id="OGM20275.1"/>
    </source>
</evidence>
<feature type="domain" description="Diphosphomevalonate decarboxylase-like N-terminal" evidence="9">
    <location>
        <begin position="7"/>
        <end position="162"/>
    </location>
</feature>
<keyword evidence="6" id="KW-0443">Lipid metabolism</keyword>
<dbReference type="GO" id="GO:0019287">
    <property type="term" value="P:isopentenyl diphosphate biosynthetic process, mevalonate pathway"/>
    <property type="evidence" value="ECO:0007669"/>
    <property type="project" value="InterPro"/>
</dbReference>
<dbReference type="PANTHER" id="PTHR10977">
    <property type="entry name" value="DIPHOSPHOMEVALONATE DECARBOXYLASE"/>
    <property type="match status" value="1"/>
</dbReference>
<evidence type="ECO:0000256" key="6">
    <source>
        <dbReference type="ARBA" id="ARBA00023098"/>
    </source>
</evidence>
<accession>A0A1F7Y168</accession>
<dbReference type="PIRSF" id="PIRSF015950">
    <property type="entry name" value="Mev_P_decrbx"/>
    <property type="match status" value="1"/>
</dbReference>
<name>A0A1F7Y168_9BACT</name>
<dbReference type="Proteomes" id="UP000178419">
    <property type="component" value="Unassembled WGS sequence"/>
</dbReference>
<dbReference type="InterPro" id="IPR053859">
    <property type="entry name" value="MVD-like_N"/>
</dbReference>
<dbReference type="GO" id="GO:0005829">
    <property type="term" value="C:cytosol"/>
    <property type="evidence" value="ECO:0007669"/>
    <property type="project" value="InterPro"/>
</dbReference>
<dbReference type="InterPro" id="IPR005935">
    <property type="entry name" value="Mev_decarb"/>
</dbReference>